<reference evidence="1" key="2">
    <citation type="submission" date="2023-05" db="EMBL/GenBank/DDBJ databases">
        <authorList>
            <consortium name="Lawrence Berkeley National Laboratory"/>
            <person name="Steindorff A."/>
            <person name="Hensen N."/>
            <person name="Bonometti L."/>
            <person name="Westerberg I."/>
            <person name="Brannstrom I.O."/>
            <person name="Guillou S."/>
            <person name="Cros-Aarteil S."/>
            <person name="Calhoun S."/>
            <person name="Haridas S."/>
            <person name="Kuo A."/>
            <person name="Mondo S."/>
            <person name="Pangilinan J."/>
            <person name="Riley R."/>
            <person name="Labutti K."/>
            <person name="Andreopoulos B."/>
            <person name="Lipzen A."/>
            <person name="Chen C."/>
            <person name="Yanf M."/>
            <person name="Daum C."/>
            <person name="Ng V."/>
            <person name="Clum A."/>
            <person name="Ohm R."/>
            <person name="Martin F."/>
            <person name="Silar P."/>
            <person name="Natvig D."/>
            <person name="Lalanne C."/>
            <person name="Gautier V."/>
            <person name="Ament-Velasquez S.L."/>
            <person name="Kruys A."/>
            <person name="Hutchinson M.I."/>
            <person name="Powell A.J."/>
            <person name="Barry K."/>
            <person name="Miller A.N."/>
            <person name="Grigoriev I.V."/>
            <person name="Debuchy R."/>
            <person name="Gladieux P."/>
            <person name="Thoren M.H."/>
            <person name="Johannesson H."/>
        </authorList>
    </citation>
    <scope>NUCLEOTIDE SEQUENCE</scope>
    <source>
        <strain evidence="1">CBS 892.96</strain>
    </source>
</reference>
<organism evidence="1 2">
    <name type="scientific">Triangularia setosa</name>
    <dbReference type="NCBI Taxonomy" id="2587417"/>
    <lineage>
        <taxon>Eukaryota</taxon>
        <taxon>Fungi</taxon>
        <taxon>Dikarya</taxon>
        <taxon>Ascomycota</taxon>
        <taxon>Pezizomycotina</taxon>
        <taxon>Sordariomycetes</taxon>
        <taxon>Sordariomycetidae</taxon>
        <taxon>Sordariales</taxon>
        <taxon>Podosporaceae</taxon>
        <taxon>Triangularia</taxon>
    </lineage>
</organism>
<dbReference type="EMBL" id="MU866832">
    <property type="protein sequence ID" value="KAK4170688.1"/>
    <property type="molecule type" value="Genomic_DNA"/>
</dbReference>
<accession>A0AAN6VVW3</accession>
<gene>
    <name evidence="1" type="ORF">QBC36DRAFT_370966</name>
</gene>
<protein>
    <submittedName>
        <fullName evidence="1">Uncharacterized protein</fullName>
    </submittedName>
</protein>
<evidence type="ECO:0000313" key="1">
    <source>
        <dbReference type="EMBL" id="KAK4170688.1"/>
    </source>
</evidence>
<keyword evidence="2" id="KW-1185">Reference proteome</keyword>
<comment type="caution">
    <text evidence="1">The sequence shown here is derived from an EMBL/GenBank/DDBJ whole genome shotgun (WGS) entry which is preliminary data.</text>
</comment>
<dbReference type="AlphaFoldDB" id="A0AAN6VVW3"/>
<proteinExistence type="predicted"/>
<reference evidence="1" key="1">
    <citation type="journal article" date="2023" name="Mol. Phylogenet. Evol.">
        <title>Genome-scale phylogeny and comparative genomics of the fungal order Sordariales.</title>
        <authorList>
            <person name="Hensen N."/>
            <person name="Bonometti L."/>
            <person name="Westerberg I."/>
            <person name="Brannstrom I.O."/>
            <person name="Guillou S."/>
            <person name="Cros-Aarteil S."/>
            <person name="Calhoun S."/>
            <person name="Haridas S."/>
            <person name="Kuo A."/>
            <person name="Mondo S."/>
            <person name="Pangilinan J."/>
            <person name="Riley R."/>
            <person name="LaButti K."/>
            <person name="Andreopoulos B."/>
            <person name="Lipzen A."/>
            <person name="Chen C."/>
            <person name="Yan M."/>
            <person name="Daum C."/>
            <person name="Ng V."/>
            <person name="Clum A."/>
            <person name="Steindorff A."/>
            <person name="Ohm R.A."/>
            <person name="Martin F."/>
            <person name="Silar P."/>
            <person name="Natvig D.O."/>
            <person name="Lalanne C."/>
            <person name="Gautier V."/>
            <person name="Ament-Velasquez S.L."/>
            <person name="Kruys A."/>
            <person name="Hutchinson M.I."/>
            <person name="Powell A.J."/>
            <person name="Barry K."/>
            <person name="Miller A.N."/>
            <person name="Grigoriev I.V."/>
            <person name="Debuchy R."/>
            <person name="Gladieux P."/>
            <person name="Hiltunen Thoren M."/>
            <person name="Johannesson H."/>
        </authorList>
    </citation>
    <scope>NUCLEOTIDE SEQUENCE</scope>
    <source>
        <strain evidence="1">CBS 892.96</strain>
    </source>
</reference>
<dbReference type="Proteomes" id="UP001302321">
    <property type="component" value="Unassembled WGS sequence"/>
</dbReference>
<name>A0AAN6VVW3_9PEZI</name>
<evidence type="ECO:0000313" key="2">
    <source>
        <dbReference type="Proteomes" id="UP001302321"/>
    </source>
</evidence>
<sequence length="130" mass="14722">MYQQFGREEVRSLQVFVYTQDGWYDGLARFSMEHYGVACSILSIGNRIAILTNIKKDGYIIVYDGVVFEEKLGIHQPERVLMTGANKVGTFLVSYGYLSTRALGASNRNLYQGCQESSKAPSTLHHNIYR</sequence>